<evidence type="ECO:0000313" key="10">
    <source>
        <dbReference type="Proteomes" id="UP000053841"/>
    </source>
</evidence>
<dbReference type="Gene3D" id="1.10.630.10">
    <property type="entry name" value="Cytochrome P450"/>
    <property type="match status" value="1"/>
</dbReference>
<dbReference type="GeneID" id="19148837"/>
<evidence type="ECO:0000313" key="9">
    <source>
        <dbReference type="EMBL" id="EUC31077.1"/>
    </source>
</evidence>
<proteinExistence type="inferred from homology"/>
<evidence type="ECO:0000256" key="4">
    <source>
        <dbReference type="ARBA" id="ARBA00022723"/>
    </source>
</evidence>
<protein>
    <recommendedName>
        <fullName evidence="11">Cytochrome P450</fullName>
    </recommendedName>
</protein>
<dbReference type="InterPro" id="IPR017972">
    <property type="entry name" value="Cyt_P450_CS"/>
</dbReference>
<comment type="cofactor">
    <cofactor evidence="1">
        <name>heme</name>
        <dbReference type="ChEBI" id="CHEBI:30413"/>
    </cofactor>
</comment>
<dbReference type="Proteomes" id="UP000053841">
    <property type="component" value="Unassembled WGS sequence"/>
</dbReference>
<name>W6XTW2_COCC2</name>
<dbReference type="InterPro" id="IPR036396">
    <property type="entry name" value="Cyt_P450_sf"/>
</dbReference>
<dbReference type="PANTHER" id="PTHR46206:SF2">
    <property type="entry name" value="CYTOCHROME P450 MONOOXYGENASE AUSG-RELATED"/>
    <property type="match status" value="1"/>
</dbReference>
<evidence type="ECO:0000256" key="2">
    <source>
        <dbReference type="ARBA" id="ARBA00010617"/>
    </source>
</evidence>
<dbReference type="EMBL" id="KI964676">
    <property type="protein sequence ID" value="EUC31077.1"/>
    <property type="molecule type" value="Genomic_DNA"/>
</dbReference>
<dbReference type="PANTHER" id="PTHR46206">
    <property type="entry name" value="CYTOCHROME P450"/>
    <property type="match status" value="1"/>
</dbReference>
<gene>
    <name evidence="9" type="ORF">COCCADRAFT_38766</name>
</gene>
<evidence type="ECO:0000256" key="6">
    <source>
        <dbReference type="ARBA" id="ARBA00023004"/>
    </source>
</evidence>
<keyword evidence="5 8" id="KW-0560">Oxidoreductase</keyword>
<dbReference type="GO" id="GO:0016705">
    <property type="term" value="F:oxidoreductase activity, acting on paired donors, with incorporation or reduction of molecular oxygen"/>
    <property type="evidence" value="ECO:0007669"/>
    <property type="project" value="InterPro"/>
</dbReference>
<dbReference type="InterPro" id="IPR001128">
    <property type="entry name" value="Cyt_P450"/>
</dbReference>
<reference evidence="9 10" key="1">
    <citation type="journal article" date="2013" name="PLoS Genet.">
        <title>Comparative genome structure, secondary metabolite, and effector coding capacity across Cochliobolus pathogens.</title>
        <authorList>
            <person name="Condon B.J."/>
            <person name="Leng Y."/>
            <person name="Wu D."/>
            <person name="Bushley K.E."/>
            <person name="Ohm R.A."/>
            <person name="Otillar R."/>
            <person name="Martin J."/>
            <person name="Schackwitz W."/>
            <person name="Grimwood J."/>
            <person name="MohdZainudin N."/>
            <person name="Xue C."/>
            <person name="Wang R."/>
            <person name="Manning V.A."/>
            <person name="Dhillon B."/>
            <person name="Tu Z.J."/>
            <person name="Steffenson B.J."/>
            <person name="Salamov A."/>
            <person name="Sun H."/>
            <person name="Lowry S."/>
            <person name="LaButti K."/>
            <person name="Han J."/>
            <person name="Copeland A."/>
            <person name="Lindquist E."/>
            <person name="Barry K."/>
            <person name="Schmutz J."/>
            <person name="Baker S.E."/>
            <person name="Ciuffetti L.M."/>
            <person name="Grigoriev I.V."/>
            <person name="Zhong S."/>
            <person name="Turgeon B.G."/>
        </authorList>
    </citation>
    <scope>NUCLEOTIDE SEQUENCE [LARGE SCALE GENOMIC DNA]</scope>
    <source>
        <strain evidence="9 10">26-R-13</strain>
    </source>
</reference>
<dbReference type="PROSITE" id="PS00086">
    <property type="entry name" value="CYTOCHROME_P450"/>
    <property type="match status" value="1"/>
</dbReference>
<dbReference type="Pfam" id="PF00067">
    <property type="entry name" value="p450"/>
    <property type="match status" value="1"/>
</dbReference>
<keyword evidence="10" id="KW-1185">Reference proteome</keyword>
<dbReference type="SUPFAM" id="SSF48264">
    <property type="entry name" value="Cytochrome P450"/>
    <property type="match status" value="1"/>
</dbReference>
<dbReference type="OrthoDB" id="1844152at2759"/>
<dbReference type="GO" id="GO:0020037">
    <property type="term" value="F:heme binding"/>
    <property type="evidence" value="ECO:0007669"/>
    <property type="project" value="InterPro"/>
</dbReference>
<dbReference type="GO" id="GO:0004497">
    <property type="term" value="F:monooxygenase activity"/>
    <property type="evidence" value="ECO:0007669"/>
    <property type="project" value="UniProtKB-KW"/>
</dbReference>
<dbReference type="RefSeq" id="XP_007714611.1">
    <property type="nucleotide sequence ID" value="XM_007716421.1"/>
</dbReference>
<evidence type="ECO:0000256" key="5">
    <source>
        <dbReference type="ARBA" id="ARBA00023002"/>
    </source>
</evidence>
<dbReference type="GO" id="GO:0005506">
    <property type="term" value="F:iron ion binding"/>
    <property type="evidence" value="ECO:0007669"/>
    <property type="project" value="InterPro"/>
</dbReference>
<accession>W6XTW2</accession>
<evidence type="ECO:0000256" key="1">
    <source>
        <dbReference type="ARBA" id="ARBA00001971"/>
    </source>
</evidence>
<evidence type="ECO:0008006" key="11">
    <source>
        <dbReference type="Google" id="ProtNLM"/>
    </source>
</evidence>
<keyword evidence="4 8" id="KW-0479">Metal-binding</keyword>
<dbReference type="HOGENOM" id="CLU_022195_6_1_1"/>
<dbReference type="KEGG" id="bze:COCCADRAFT_38766"/>
<evidence type="ECO:0000256" key="3">
    <source>
        <dbReference type="ARBA" id="ARBA00022617"/>
    </source>
</evidence>
<sequence length="94" mass="10761">MQRVVLSSVTLSNGTVIPQSYKHFVTGSPKHLEFGYGRHTCPGRFFASIEVKIIVVYLLIEYDWKFTEKGRLPTPFAGAECILNDKQKVVMKRR</sequence>
<comment type="similarity">
    <text evidence="2 8">Belongs to the cytochrome P450 family.</text>
</comment>
<evidence type="ECO:0000256" key="8">
    <source>
        <dbReference type="RuleBase" id="RU000461"/>
    </source>
</evidence>
<dbReference type="AlphaFoldDB" id="W6XTW2"/>
<organism evidence="9 10">
    <name type="scientific">Cochliobolus carbonum (strain 26-R-13)</name>
    <name type="common">Maize leaf spot fungus</name>
    <name type="synonym">Bipolaris zeicola</name>
    <dbReference type="NCBI Taxonomy" id="930089"/>
    <lineage>
        <taxon>Eukaryota</taxon>
        <taxon>Fungi</taxon>
        <taxon>Dikarya</taxon>
        <taxon>Ascomycota</taxon>
        <taxon>Pezizomycotina</taxon>
        <taxon>Dothideomycetes</taxon>
        <taxon>Pleosporomycetidae</taxon>
        <taxon>Pleosporales</taxon>
        <taxon>Pleosporineae</taxon>
        <taxon>Pleosporaceae</taxon>
        <taxon>Bipolaris</taxon>
    </lineage>
</organism>
<evidence type="ECO:0000256" key="7">
    <source>
        <dbReference type="ARBA" id="ARBA00023033"/>
    </source>
</evidence>
<keyword evidence="6 8" id="KW-0408">Iron</keyword>
<keyword evidence="7 8" id="KW-0503">Monooxygenase</keyword>
<keyword evidence="3 8" id="KW-0349">Heme</keyword>